<proteinExistence type="predicted"/>
<feature type="region of interest" description="Disordered" evidence="1">
    <location>
        <begin position="88"/>
        <end position="156"/>
    </location>
</feature>
<feature type="compositionally biased region" description="Basic and acidic residues" evidence="1">
    <location>
        <begin position="145"/>
        <end position="156"/>
    </location>
</feature>
<evidence type="ECO:0000313" key="2">
    <source>
        <dbReference type="EMBL" id="RYP03632.1"/>
    </source>
</evidence>
<sequence length="156" mass="16871">MPPLSHNVRCEGVSWVSPEASTSFADYDGSTSSDMSSQGIAINNANNCTIVDKGPPQWWRWRGPNKAADKTSAAGACSLLSIQSQAYRKQQKAAKKGSVPKLHRVSRRPQHESAPTNQEDEPAPAPGEPTHHAERLEPGAGCGTARRDEAKLWTAR</sequence>
<protein>
    <submittedName>
        <fullName evidence="2">Uncharacterized protein</fullName>
    </submittedName>
</protein>
<name>A0A4Q4TCH1_9PEZI</name>
<reference evidence="2 3" key="1">
    <citation type="submission" date="2018-06" db="EMBL/GenBank/DDBJ databases">
        <title>Complete Genomes of Monosporascus.</title>
        <authorList>
            <person name="Robinson A.J."/>
            <person name="Natvig D.O."/>
        </authorList>
    </citation>
    <scope>NUCLEOTIDE SEQUENCE [LARGE SCALE GENOMIC DNA]</scope>
    <source>
        <strain evidence="2 3">CBS 110550</strain>
    </source>
</reference>
<dbReference type="Proteomes" id="UP000293360">
    <property type="component" value="Unassembled WGS sequence"/>
</dbReference>
<comment type="caution">
    <text evidence="2">The sequence shown here is derived from an EMBL/GenBank/DDBJ whole genome shotgun (WGS) entry which is preliminary data.</text>
</comment>
<gene>
    <name evidence="2" type="ORF">DL764_005011</name>
</gene>
<dbReference type="EMBL" id="QJNU01000250">
    <property type="protein sequence ID" value="RYP03632.1"/>
    <property type="molecule type" value="Genomic_DNA"/>
</dbReference>
<organism evidence="2 3">
    <name type="scientific">Monosporascus ibericus</name>
    <dbReference type="NCBI Taxonomy" id="155417"/>
    <lineage>
        <taxon>Eukaryota</taxon>
        <taxon>Fungi</taxon>
        <taxon>Dikarya</taxon>
        <taxon>Ascomycota</taxon>
        <taxon>Pezizomycotina</taxon>
        <taxon>Sordariomycetes</taxon>
        <taxon>Xylariomycetidae</taxon>
        <taxon>Xylariales</taxon>
        <taxon>Xylariales incertae sedis</taxon>
        <taxon>Monosporascus</taxon>
    </lineage>
</organism>
<evidence type="ECO:0000256" key="1">
    <source>
        <dbReference type="SAM" id="MobiDB-lite"/>
    </source>
</evidence>
<dbReference type="AlphaFoldDB" id="A0A4Q4TCH1"/>
<dbReference type="OrthoDB" id="10585090at2759"/>
<evidence type="ECO:0000313" key="3">
    <source>
        <dbReference type="Proteomes" id="UP000293360"/>
    </source>
</evidence>
<accession>A0A4Q4TCH1</accession>
<keyword evidence="3" id="KW-1185">Reference proteome</keyword>